<dbReference type="InterPro" id="IPR028089">
    <property type="entry name" value="DUF4455"/>
</dbReference>
<evidence type="ECO:0000313" key="2">
    <source>
        <dbReference type="EMBL" id="VEN64708.1"/>
    </source>
</evidence>
<protein>
    <recommendedName>
        <fullName evidence="1">DUF4455 domain-containing protein</fullName>
    </recommendedName>
</protein>
<dbReference type="EMBL" id="CAACVG010015691">
    <property type="protein sequence ID" value="VEN64708.1"/>
    <property type="molecule type" value="Genomic_DNA"/>
</dbReference>
<gene>
    <name evidence="2" type="ORF">CALMAC_LOCUS21178</name>
</gene>
<accession>A0A653DWS2</accession>
<dbReference type="Pfam" id="PF14643">
    <property type="entry name" value="DUF4455"/>
    <property type="match status" value="1"/>
</dbReference>
<organism evidence="2 3">
    <name type="scientific">Callosobruchus maculatus</name>
    <name type="common">Southern cowpea weevil</name>
    <name type="synonym">Pulse bruchid</name>
    <dbReference type="NCBI Taxonomy" id="64391"/>
    <lineage>
        <taxon>Eukaryota</taxon>
        <taxon>Metazoa</taxon>
        <taxon>Ecdysozoa</taxon>
        <taxon>Arthropoda</taxon>
        <taxon>Hexapoda</taxon>
        <taxon>Insecta</taxon>
        <taxon>Pterygota</taxon>
        <taxon>Neoptera</taxon>
        <taxon>Endopterygota</taxon>
        <taxon>Coleoptera</taxon>
        <taxon>Polyphaga</taxon>
        <taxon>Cucujiformia</taxon>
        <taxon>Chrysomeloidea</taxon>
        <taxon>Chrysomelidae</taxon>
        <taxon>Bruchinae</taxon>
        <taxon>Bruchini</taxon>
        <taxon>Callosobruchus</taxon>
    </lineage>
</organism>
<dbReference type="AlphaFoldDB" id="A0A653DWS2"/>
<evidence type="ECO:0000313" key="3">
    <source>
        <dbReference type="Proteomes" id="UP000410492"/>
    </source>
</evidence>
<keyword evidence="3" id="KW-1185">Reference proteome</keyword>
<reference evidence="2 3" key="1">
    <citation type="submission" date="2019-01" db="EMBL/GenBank/DDBJ databases">
        <authorList>
            <person name="Sayadi A."/>
        </authorList>
    </citation>
    <scope>NUCLEOTIDE SEQUENCE [LARGE SCALE GENOMIC DNA]</scope>
</reference>
<proteinExistence type="predicted"/>
<sequence>MTVYFELSIICLIKYTHKLNISGKCVTISTQLVFQKTSVSRLKRTESTFLVVSVSRPSSIIQRLIEKRRKLHEEAIECMRKSIREINLEVEEMIKCESLTLQQKLQDLRDDVVKYFKPFEGIEDMDIDALKKKENTFHDTVTNIETTNHTQISAIEAFYEFLVKTEKNRTDKIKGLMKLTLQKVHDIGYQVPYENEEFFGNEILDLNKMTLNNMQTYEDLKKELRLRAAHNMKTWGEEILEAKERLKKCFRKLIKSSVTRFAGSLRSAASGNSDLSREISNIQSLHSKIQAPEGSDISVPVTEQDVENWLKQIRTTLAALDKGAKNIVHLYKNIIVILFNRFFTELDDFRKVIKRYKIMDESQIQEFESEIYTPTVDELNIRLKKDLENLQTVWERAIEKMRETINVTYGFLNGAACLWDKHFRRIREAQFLVLQDVENMVEVNNLSIGENEAKLNILIDKLRQGPNEKKLNKTVQEVYRILDGIKNAYGIHCNSEIQVVQKYRTLVECEIDVLLAEITRLLTVFPPDEDRDPKKQRGRGSQIETTKLDPDEALLPMQMLYCIFQVDAVKNWMFG</sequence>
<feature type="domain" description="DUF4455" evidence="1">
    <location>
        <begin position="66"/>
        <end position="512"/>
    </location>
</feature>
<dbReference type="OrthoDB" id="431588at2759"/>
<name>A0A653DWS2_CALMS</name>
<dbReference type="Proteomes" id="UP000410492">
    <property type="component" value="Unassembled WGS sequence"/>
</dbReference>
<evidence type="ECO:0000259" key="1">
    <source>
        <dbReference type="Pfam" id="PF14643"/>
    </source>
</evidence>